<organism evidence="1 2">
    <name type="scientific">Bradyrhizobium manausense</name>
    <dbReference type="NCBI Taxonomy" id="989370"/>
    <lineage>
        <taxon>Bacteria</taxon>
        <taxon>Pseudomonadati</taxon>
        <taxon>Pseudomonadota</taxon>
        <taxon>Alphaproteobacteria</taxon>
        <taxon>Hyphomicrobiales</taxon>
        <taxon>Nitrobacteraceae</taxon>
        <taxon>Bradyrhizobium</taxon>
    </lineage>
</organism>
<reference evidence="1 2" key="1">
    <citation type="submission" date="2015-09" db="EMBL/GenBank/DDBJ databases">
        <title>Draft Genome Sequence of Bradyrhizobium manausense Strain BR 3351T, a Novel Symbiotic Nitrogen-Fixing Alphaproteobacterium Isolated from Brazilian Amazon Rain Forest.</title>
        <authorList>
            <person name="De Araujo J.L."/>
            <person name="Zilli J.E."/>
        </authorList>
    </citation>
    <scope>NUCLEOTIDE SEQUENCE [LARGE SCALE GENOMIC DNA]</scope>
    <source>
        <strain evidence="1 2">BR3351</strain>
    </source>
</reference>
<protein>
    <submittedName>
        <fullName evidence="1">Uncharacterized protein</fullName>
    </submittedName>
</protein>
<comment type="caution">
    <text evidence="1">The sequence shown here is derived from an EMBL/GenBank/DDBJ whole genome shotgun (WGS) entry which is preliminary data.</text>
</comment>
<dbReference type="RefSeq" id="WP_057744755.1">
    <property type="nucleotide sequence ID" value="NZ_LJYG01000042.1"/>
</dbReference>
<keyword evidence="2" id="KW-1185">Reference proteome</keyword>
<dbReference type="EMBL" id="LJYG01000042">
    <property type="protein sequence ID" value="KRQ15551.1"/>
    <property type="molecule type" value="Genomic_DNA"/>
</dbReference>
<accession>A0A0R3E8S0</accession>
<dbReference type="AlphaFoldDB" id="A0A0R3E8S0"/>
<name>A0A0R3E8S0_9BRAD</name>
<dbReference type="OrthoDB" id="1550836at2"/>
<evidence type="ECO:0000313" key="1">
    <source>
        <dbReference type="EMBL" id="KRQ15551.1"/>
    </source>
</evidence>
<gene>
    <name evidence="1" type="ORF">AOQ71_09205</name>
</gene>
<sequence length="246" mass="26783">MKITFDSNSWEQVFDPSDREWEPVQSAISTGRITGFICEAGFRIEAIRKRERAAYFAEPAMAVQSAYSTVVRNGKPCIPIMSFGPNDAIHPGLPEMQAPKLKAALAAGVRLMRGLAWLGLPSPGDIRDPALFVQTSDPEREQRQIDAAARIEARGVGKAAFDAAGGWNAHPGTSYNEKVFAKACAEWADGELVASHIAYRNDILCTNDLARAAGTSIFDPANRAWRATEFGVQFVTLAELLKLLST</sequence>
<proteinExistence type="predicted"/>
<evidence type="ECO:0000313" key="2">
    <source>
        <dbReference type="Proteomes" id="UP000051936"/>
    </source>
</evidence>
<dbReference type="Proteomes" id="UP000051936">
    <property type="component" value="Unassembled WGS sequence"/>
</dbReference>